<evidence type="ECO:0000256" key="1">
    <source>
        <dbReference type="ARBA" id="ARBA00004496"/>
    </source>
</evidence>
<evidence type="ECO:0000256" key="9">
    <source>
        <dbReference type="PIRSR" id="PIRSR001549-1"/>
    </source>
</evidence>
<dbReference type="PANTHER" id="PTHR43707">
    <property type="entry name" value="HISTIDYL-TRNA SYNTHETASE"/>
    <property type="match status" value="1"/>
</dbReference>
<evidence type="ECO:0000256" key="6">
    <source>
        <dbReference type="ARBA" id="ARBA00022490"/>
    </source>
</evidence>
<proteinExistence type="inferred from homology"/>
<dbReference type="InterPro" id="IPR045864">
    <property type="entry name" value="aa-tRNA-synth_II/BPL/LPL"/>
</dbReference>
<comment type="similarity">
    <text evidence="3 8">Belongs to the class-II aminoacyl-tRNA synthetase family. HisZ subfamily.</text>
</comment>
<sequence>MSNWQLPEGIDELTGDEAIAFETTRRNLLDLYQSWGYNIVVPPMIEYSDTLVLNSKSIDDKTFKFLDSASTRMLGVHSDITPQIARIDSKHAAPNSISRYCYINAILQTKADDFYASRSPIQAGAELYGHKGIDADIEVIVLMLSSLELLNIKNITLSLGNTAIFNALCASVNLPSKEIAELRDIFRRKSLPDLESFLHSTKIKEADKFKSLISLDGNEKVLETANDIFKSIPAIVDAINDLVKLNDFFKDKNLDLMFDLGEVKAYEYHDGVVFAAYSDKFSKAIAQGGRYDALSKSFDSKREATGFSFDLKFLIHQQEHSINQSKALNAPNIDNPDFIEFINDLRSKGHIIKTDLNGSTEVDFIQENGKWRLKK</sequence>
<evidence type="ECO:0000256" key="4">
    <source>
        <dbReference type="ARBA" id="ARBA00011496"/>
    </source>
</evidence>
<keyword evidence="12" id="KW-1185">Reference proteome</keyword>
<organism evidence="11 12">
    <name type="scientific">Candidatus Pseudothioglobus singularis PS1</name>
    <dbReference type="NCBI Taxonomy" id="1125411"/>
    <lineage>
        <taxon>Bacteria</taxon>
        <taxon>Pseudomonadati</taxon>
        <taxon>Pseudomonadota</taxon>
        <taxon>Gammaproteobacteria</taxon>
        <taxon>Candidatus Pseudothioglobaceae</taxon>
        <taxon>Candidatus Pseudothioglobus</taxon>
    </lineage>
</organism>
<dbReference type="InterPro" id="IPR041715">
    <property type="entry name" value="HisRS-like_core"/>
</dbReference>
<dbReference type="GO" id="GO:0006427">
    <property type="term" value="P:histidyl-tRNA aminoacylation"/>
    <property type="evidence" value="ECO:0007669"/>
    <property type="project" value="TreeGrafter"/>
</dbReference>
<keyword evidence="8" id="KW-0368">Histidine biosynthesis</keyword>
<dbReference type="PANTHER" id="PTHR43707:SF1">
    <property type="entry name" value="HISTIDINE--TRNA LIGASE, MITOCHONDRIAL-RELATED"/>
    <property type="match status" value="1"/>
</dbReference>
<dbReference type="GO" id="GO:0016757">
    <property type="term" value="F:glycosyltransferase activity"/>
    <property type="evidence" value="ECO:0007669"/>
    <property type="project" value="UniProtKB-KW"/>
</dbReference>
<dbReference type="NCBIfam" id="NF009086">
    <property type="entry name" value="PRK12421.1"/>
    <property type="match status" value="1"/>
</dbReference>
<accession>A0A0M5KTR6</accession>
<comment type="function">
    <text evidence="7 8">Required for the first step of histidine biosynthesis. May allow the feedback regulation of ATP phosphoribosyltransferase activity by histidine.</text>
</comment>
<keyword evidence="8" id="KW-0028">Amino-acid biosynthesis</keyword>
<dbReference type="GO" id="GO:0004821">
    <property type="term" value="F:histidine-tRNA ligase activity"/>
    <property type="evidence" value="ECO:0007669"/>
    <property type="project" value="TreeGrafter"/>
</dbReference>
<dbReference type="InterPro" id="IPR004516">
    <property type="entry name" value="HisRS/HisZ"/>
</dbReference>
<feature type="binding site" evidence="9">
    <location>
        <position position="126"/>
    </location>
    <ligand>
        <name>L-histidine</name>
        <dbReference type="ChEBI" id="CHEBI:57595"/>
    </ligand>
</feature>
<dbReference type="AlphaFoldDB" id="A0A0M5KTR6"/>
<evidence type="ECO:0000256" key="7">
    <source>
        <dbReference type="ARBA" id="ARBA00025246"/>
    </source>
</evidence>
<evidence type="ECO:0000313" key="11">
    <source>
        <dbReference type="EMBL" id="ALE01798.1"/>
    </source>
</evidence>
<comment type="pathway">
    <text evidence="2 8">Amino-acid biosynthesis; L-histidine biosynthesis; L-histidine from 5-phospho-alpha-D-ribose 1-diphosphate: step 1/9.</text>
</comment>
<dbReference type="EMBL" id="CP006911">
    <property type="protein sequence ID" value="ALE01798.1"/>
    <property type="molecule type" value="Genomic_DNA"/>
</dbReference>
<evidence type="ECO:0000256" key="3">
    <source>
        <dbReference type="ARBA" id="ARBA00005539"/>
    </source>
</evidence>
<dbReference type="PATRIC" id="fig|1125411.7.peg.767"/>
<dbReference type="OrthoDB" id="9769617at2"/>
<reference evidence="11 12" key="1">
    <citation type="journal article" date="2015" name="Genome Announc.">
        <title>Genome Sequence of 'Candidatus Thioglobus singularis' Strain PS1, a Mixotroph from the SUP05 Clade of Marine Gammaproteobacteria.</title>
        <authorList>
            <person name="Marshall K.T."/>
            <person name="Morris R.M."/>
        </authorList>
    </citation>
    <scope>NUCLEOTIDE SEQUENCE [LARGE SCALE GENOMIC DNA]</scope>
    <source>
        <strain evidence="11 12">PS1</strain>
    </source>
</reference>
<keyword evidence="11" id="KW-0808">Transferase</keyword>
<evidence type="ECO:0000313" key="12">
    <source>
        <dbReference type="Proteomes" id="UP000068905"/>
    </source>
</evidence>
<feature type="domain" description="Class II Histidinyl-tRNA synthetase (HisRS)-like catalytic core" evidence="10">
    <location>
        <begin position="9"/>
        <end position="313"/>
    </location>
</feature>
<evidence type="ECO:0000259" key="10">
    <source>
        <dbReference type="Pfam" id="PF13393"/>
    </source>
</evidence>
<name>A0A0M5KTR6_9GAMM</name>
<dbReference type="Proteomes" id="UP000068905">
    <property type="component" value="Chromosome"/>
</dbReference>
<protein>
    <recommendedName>
        <fullName evidence="5 8">ATP phosphoribosyltransferase regulatory subunit</fullName>
    </recommendedName>
</protein>
<evidence type="ECO:0000256" key="8">
    <source>
        <dbReference type="HAMAP-Rule" id="MF_00125"/>
    </source>
</evidence>
<evidence type="ECO:0000256" key="2">
    <source>
        <dbReference type="ARBA" id="ARBA00004667"/>
    </source>
</evidence>
<dbReference type="Gene3D" id="3.30.930.10">
    <property type="entry name" value="Bira Bifunctional Protein, Domain 2"/>
    <property type="match status" value="1"/>
</dbReference>
<comment type="subcellular location">
    <subcellularLocation>
        <location evidence="1 8">Cytoplasm</location>
    </subcellularLocation>
</comment>
<evidence type="ECO:0000256" key="5">
    <source>
        <dbReference type="ARBA" id="ARBA00020397"/>
    </source>
</evidence>
<dbReference type="PIRSF" id="PIRSF001549">
    <property type="entry name" value="His-tRNA_synth"/>
    <property type="match status" value="1"/>
</dbReference>
<dbReference type="GO" id="GO:0000105">
    <property type="term" value="P:L-histidine biosynthetic process"/>
    <property type="evidence" value="ECO:0007669"/>
    <property type="project" value="UniProtKB-UniRule"/>
</dbReference>
<keyword evidence="11" id="KW-0328">Glycosyltransferase</keyword>
<comment type="miscellaneous">
    <text evidence="8">This function is generally fulfilled by the C-terminal part of HisG, which is missing in some bacteria such as this one.</text>
</comment>
<feature type="binding site" evidence="9">
    <location>
        <begin position="79"/>
        <end position="81"/>
    </location>
    <ligand>
        <name>L-histidine</name>
        <dbReference type="ChEBI" id="CHEBI:57595"/>
    </ligand>
</feature>
<dbReference type="Pfam" id="PF13393">
    <property type="entry name" value="tRNA-synt_His"/>
    <property type="match status" value="1"/>
</dbReference>
<dbReference type="KEGG" id="tsn:W908_03925"/>
<keyword evidence="6 8" id="KW-0963">Cytoplasm</keyword>
<dbReference type="STRING" id="1125411.W908_03925"/>
<feature type="binding site" evidence="9">
    <location>
        <position position="122"/>
    </location>
    <ligand>
        <name>L-histidine</name>
        <dbReference type="ChEBI" id="CHEBI:57595"/>
    </ligand>
</feature>
<dbReference type="GO" id="GO:0005737">
    <property type="term" value="C:cytoplasm"/>
    <property type="evidence" value="ECO:0007669"/>
    <property type="project" value="UniProtKB-SubCell"/>
</dbReference>
<dbReference type="InterPro" id="IPR004517">
    <property type="entry name" value="HisZ"/>
</dbReference>
<dbReference type="RefSeq" id="WP_053820012.1">
    <property type="nucleotide sequence ID" value="NZ_CP006911.1"/>
</dbReference>
<gene>
    <name evidence="8" type="primary">hisZ</name>
    <name evidence="11" type="ORF">W908_03925</name>
</gene>
<comment type="subunit">
    <text evidence="4 8">Heteromultimer composed of HisG and HisZ subunits.</text>
</comment>
<dbReference type="UniPathway" id="UPA00031">
    <property type="reaction ID" value="UER00006"/>
</dbReference>
<dbReference type="SUPFAM" id="SSF55681">
    <property type="entry name" value="Class II aaRS and biotin synthetases"/>
    <property type="match status" value="1"/>
</dbReference>
<dbReference type="HAMAP" id="MF_00125">
    <property type="entry name" value="HisZ"/>
    <property type="match status" value="1"/>
</dbReference>